<dbReference type="STRING" id="31958.SD37_39595"/>
<dbReference type="AlphaFoldDB" id="A0A193C9R1"/>
<evidence type="ECO:0000313" key="2">
    <source>
        <dbReference type="Proteomes" id="UP000093695"/>
    </source>
</evidence>
<reference evidence="1 2" key="1">
    <citation type="journal article" date="2015" name="Genome Announc.">
        <title>Draft Genome Sequence of Norvancomycin-Producing Strain Amycolatopsis orientalis CPCC200066.</title>
        <authorList>
            <person name="Lei X."/>
            <person name="Yuan F."/>
            <person name="Shi Y."/>
            <person name="Li X."/>
            <person name="Wang L."/>
            <person name="Hong B."/>
        </authorList>
    </citation>
    <scope>NUCLEOTIDE SEQUENCE [LARGE SCALE GENOMIC DNA]</scope>
    <source>
        <strain evidence="1 2">B-37</strain>
    </source>
</reference>
<dbReference type="EMBL" id="CP016174">
    <property type="protein sequence ID" value="ANN21093.1"/>
    <property type="molecule type" value="Genomic_DNA"/>
</dbReference>
<protein>
    <submittedName>
        <fullName evidence="1">Uncharacterized protein</fullName>
    </submittedName>
</protein>
<proteinExistence type="predicted"/>
<accession>A0A193C9R1</accession>
<dbReference type="KEGG" id="aori:SD37_39595"/>
<name>A0A193C9R1_AMYOR</name>
<gene>
    <name evidence="1" type="ORF">SD37_39595</name>
</gene>
<dbReference type="Proteomes" id="UP000093695">
    <property type="component" value="Chromosome"/>
</dbReference>
<keyword evidence="2" id="KW-1185">Reference proteome</keyword>
<organism evidence="1 2">
    <name type="scientific">Amycolatopsis orientalis</name>
    <name type="common">Nocardia orientalis</name>
    <dbReference type="NCBI Taxonomy" id="31958"/>
    <lineage>
        <taxon>Bacteria</taxon>
        <taxon>Bacillati</taxon>
        <taxon>Actinomycetota</taxon>
        <taxon>Actinomycetes</taxon>
        <taxon>Pseudonocardiales</taxon>
        <taxon>Pseudonocardiaceae</taxon>
        <taxon>Amycolatopsis</taxon>
    </lineage>
</organism>
<evidence type="ECO:0000313" key="1">
    <source>
        <dbReference type="EMBL" id="ANN21093.1"/>
    </source>
</evidence>
<dbReference type="RefSeq" id="WP_044855200.1">
    <property type="nucleotide sequence ID" value="NZ_CP016174.1"/>
</dbReference>
<sequence length="222" mass="25142">MTHAHALPDPHDLDAWRAWANSQLAPLDLTVDLLYRVVENSQRKKDAASPVAPLQTPGQDGWSEAVISFREQTGWGFDEEDGLSRTWHPSRTFFVVVRPGSDGTGLFDPSRTPSPKTRLRTVLRDLIDEVPYTAPLFDVTGDGQSKLLPEERPQLWLFLFSYRDGLLYAELSRPSERIEDKITRYHQRIPLPPLPYERADTSVIVTPDDDLDTGPDIDVQPI</sequence>